<dbReference type="InterPro" id="IPR034122">
    <property type="entry name" value="Retropepsin-like_bacterial"/>
</dbReference>
<feature type="chain" id="PRO_5001590458" description="Peptidase A2 domain-containing protein" evidence="1">
    <location>
        <begin position="22"/>
        <end position="334"/>
    </location>
</feature>
<dbReference type="PROSITE" id="PS00141">
    <property type="entry name" value="ASP_PROTEASE"/>
    <property type="match status" value="1"/>
</dbReference>
<accession>A0A060QHR2</accession>
<feature type="signal peptide" evidence="1">
    <location>
        <begin position="1"/>
        <end position="21"/>
    </location>
</feature>
<reference evidence="2 3" key="1">
    <citation type="journal article" date="2014" name="Genome Biol. Evol.">
        <title>Acetic acid bacteria genomes reveal functional traits for adaptation to life in insect guts.</title>
        <authorList>
            <person name="Chouaia B."/>
            <person name="Gaiarsa S."/>
            <person name="Crotti E."/>
            <person name="Comandatore F."/>
            <person name="Degli Esposti M."/>
            <person name="Ricci I."/>
            <person name="Alma A."/>
            <person name="Favia G."/>
            <person name="Bandi C."/>
            <person name="Daffonchio D."/>
        </authorList>
    </citation>
    <scope>NUCLEOTIDE SEQUENCE [LARGE SCALE GENOMIC DNA]</scope>
    <source>
        <strain evidence="2 3">SF2.1</strain>
    </source>
</reference>
<dbReference type="InterPro" id="IPR021109">
    <property type="entry name" value="Peptidase_aspartic_dom_sf"/>
</dbReference>
<dbReference type="EMBL" id="CBLX010000004">
    <property type="protein sequence ID" value="CDG38781.1"/>
    <property type="molecule type" value="Genomic_DNA"/>
</dbReference>
<dbReference type="Proteomes" id="UP000027583">
    <property type="component" value="Unassembled WGS sequence"/>
</dbReference>
<name>A0A060QHR2_9PROT</name>
<dbReference type="RefSeq" id="WP_023977931.1">
    <property type="nucleotide sequence ID" value="NZ_CBLX010000004.1"/>
</dbReference>
<dbReference type="GO" id="GO:0006508">
    <property type="term" value="P:proteolysis"/>
    <property type="evidence" value="ECO:0007669"/>
    <property type="project" value="InterPro"/>
</dbReference>
<dbReference type="eggNOG" id="COG3577">
    <property type="taxonomic scope" value="Bacteria"/>
</dbReference>
<dbReference type="AlphaFoldDB" id="A0A060QHR2"/>
<dbReference type="GO" id="GO:0004190">
    <property type="term" value="F:aspartic-type endopeptidase activity"/>
    <property type="evidence" value="ECO:0007669"/>
    <property type="project" value="InterPro"/>
</dbReference>
<evidence type="ECO:0000313" key="2">
    <source>
        <dbReference type="EMBL" id="CDG38781.1"/>
    </source>
</evidence>
<dbReference type="InterPro" id="IPR001969">
    <property type="entry name" value="Aspartic_peptidase_AS"/>
</dbReference>
<evidence type="ECO:0000256" key="1">
    <source>
        <dbReference type="SAM" id="SignalP"/>
    </source>
</evidence>
<dbReference type="Gene3D" id="2.40.70.10">
    <property type="entry name" value="Acid Proteases"/>
    <property type="match status" value="2"/>
</dbReference>
<evidence type="ECO:0008006" key="4">
    <source>
        <dbReference type="Google" id="ProtNLM"/>
    </source>
</evidence>
<dbReference type="Pfam" id="PF13650">
    <property type="entry name" value="Asp_protease_2"/>
    <property type="match status" value="2"/>
</dbReference>
<comment type="caution">
    <text evidence="2">The sequence shown here is derived from an EMBL/GenBank/DDBJ whole genome shotgun (WGS) entry which is preliminary data.</text>
</comment>
<keyword evidence="1" id="KW-0732">Signal</keyword>
<evidence type="ECO:0000313" key="3">
    <source>
        <dbReference type="Proteomes" id="UP000027583"/>
    </source>
</evidence>
<proteinExistence type="predicted"/>
<dbReference type="SUPFAM" id="SSF50630">
    <property type="entry name" value="Acid proteases"/>
    <property type="match status" value="1"/>
</dbReference>
<sequence length="334" mass="36983">MSRRNAFICCLPLMMGLLLLAGCDDQPPLQPGHCEIRTLGRLRLRSLASIPVVEARIDGKPVLFMVDTGAFNSVIFKKNASMLSLNYTGVTAQVRGVHGIESSAVVRIDRLDLGSGATTDHAFVLTESMAPRTPKGLPPIVGLLGAELLMASDLVIDMPHHAMYMLDMRRCPYITPYWQGTVHKIPIERDWDDNKVRLTFTIDGSKPIPAIFDTGSSHVLLPYSLAHEKIGITRRDLKNDPSSTDSMAVGEDTVTSYHQQFDHLDMADFRISNAWVTIDDADNIDHALFGARFLHQTRIWLTTKDVMYVQHVSEMKDAPPIPITPVAGVTPVTK</sequence>
<organism evidence="2 3">
    <name type="scientific">Asaia bogorensis</name>
    <dbReference type="NCBI Taxonomy" id="91915"/>
    <lineage>
        <taxon>Bacteria</taxon>
        <taxon>Pseudomonadati</taxon>
        <taxon>Pseudomonadota</taxon>
        <taxon>Alphaproteobacteria</taxon>
        <taxon>Acetobacterales</taxon>
        <taxon>Acetobacteraceae</taxon>
        <taxon>Asaia</taxon>
    </lineage>
</organism>
<reference evidence="2 3" key="2">
    <citation type="journal article" date="2014" name="PLoS ONE">
        <title>Evolution of mitochondria reconstructed from the energy metabolism of living bacteria.</title>
        <authorList>
            <person name="Degli Esposti M."/>
            <person name="Chouaia B."/>
            <person name="Comandatore F."/>
            <person name="Crotti E."/>
            <person name="Sassera D."/>
            <person name="Lievens P.M."/>
            <person name="Daffonchio D."/>
            <person name="Bandi C."/>
        </authorList>
    </citation>
    <scope>NUCLEOTIDE SEQUENCE [LARGE SCALE GENOMIC DNA]</scope>
    <source>
        <strain evidence="2 3">SF2.1</strain>
    </source>
</reference>
<gene>
    <name evidence="2" type="ORF">ASAP_0736</name>
</gene>
<protein>
    <recommendedName>
        <fullName evidence="4">Peptidase A2 domain-containing protein</fullName>
    </recommendedName>
</protein>
<dbReference type="CDD" id="cd05483">
    <property type="entry name" value="retropepsin_like_bacteria"/>
    <property type="match status" value="1"/>
</dbReference>
<dbReference type="PROSITE" id="PS51257">
    <property type="entry name" value="PROKAR_LIPOPROTEIN"/>
    <property type="match status" value="1"/>
</dbReference>